<proteinExistence type="predicted"/>
<evidence type="ECO:0000313" key="2">
    <source>
        <dbReference type="Proteomes" id="UP001279734"/>
    </source>
</evidence>
<sequence length="182" mass="20138">MTKTLAAFHSFRLTYKINDQYHRHLPRPFYSSVQFQTNGTAGRCSGYLRVTRTRVTRLQKIRSVAEETQIPENLDEIQEKTSSDQAVSVPVSSSDKLMMYFQAEGTINETAIPTVTKALEETEGISDLKVEVSEGIASVELTKQTTIQATGVASGLVEIIQGSGFKLQTLNLSFADEDEILA</sequence>
<name>A0AAD3SJ48_NEPGR</name>
<dbReference type="GO" id="GO:0009507">
    <property type="term" value="C:chloroplast"/>
    <property type="evidence" value="ECO:0007669"/>
    <property type="project" value="TreeGrafter"/>
</dbReference>
<reference evidence="1" key="1">
    <citation type="submission" date="2023-05" db="EMBL/GenBank/DDBJ databases">
        <title>Nepenthes gracilis genome sequencing.</title>
        <authorList>
            <person name="Fukushima K."/>
        </authorList>
    </citation>
    <scope>NUCLEOTIDE SEQUENCE</scope>
    <source>
        <strain evidence="1">SING2019-196</strain>
    </source>
</reference>
<organism evidence="1 2">
    <name type="scientific">Nepenthes gracilis</name>
    <name type="common">Slender pitcher plant</name>
    <dbReference type="NCBI Taxonomy" id="150966"/>
    <lineage>
        <taxon>Eukaryota</taxon>
        <taxon>Viridiplantae</taxon>
        <taxon>Streptophyta</taxon>
        <taxon>Embryophyta</taxon>
        <taxon>Tracheophyta</taxon>
        <taxon>Spermatophyta</taxon>
        <taxon>Magnoliopsida</taxon>
        <taxon>eudicotyledons</taxon>
        <taxon>Gunneridae</taxon>
        <taxon>Pentapetalae</taxon>
        <taxon>Caryophyllales</taxon>
        <taxon>Nepenthaceae</taxon>
        <taxon>Nepenthes</taxon>
    </lineage>
</organism>
<evidence type="ECO:0008006" key="3">
    <source>
        <dbReference type="Google" id="ProtNLM"/>
    </source>
</evidence>
<protein>
    <recommendedName>
        <fullName evidence="3">HMA domain-containing protein</fullName>
    </recommendedName>
</protein>
<dbReference type="EMBL" id="BSYO01000011">
    <property type="protein sequence ID" value="GMH11554.1"/>
    <property type="molecule type" value="Genomic_DNA"/>
</dbReference>
<comment type="caution">
    <text evidence="1">The sequence shown here is derived from an EMBL/GenBank/DDBJ whole genome shotgun (WGS) entry which is preliminary data.</text>
</comment>
<gene>
    <name evidence="1" type="ORF">Nepgr_013395</name>
</gene>
<dbReference type="PANTHER" id="PTHR35756:SF1">
    <property type="entry name" value="OS05G0337400 PROTEIN"/>
    <property type="match status" value="1"/>
</dbReference>
<dbReference type="AlphaFoldDB" id="A0AAD3SJ48"/>
<dbReference type="PANTHER" id="PTHR35756">
    <property type="entry name" value="OS05G0337400 PROTEIN"/>
    <property type="match status" value="1"/>
</dbReference>
<keyword evidence="2" id="KW-1185">Reference proteome</keyword>
<evidence type="ECO:0000313" key="1">
    <source>
        <dbReference type="EMBL" id="GMH11554.1"/>
    </source>
</evidence>
<dbReference type="Proteomes" id="UP001279734">
    <property type="component" value="Unassembled WGS sequence"/>
</dbReference>
<accession>A0AAD3SJ48</accession>